<dbReference type="PANTHER" id="PTHR21366">
    <property type="entry name" value="GLYOXALASE FAMILY PROTEIN"/>
    <property type="match status" value="1"/>
</dbReference>
<evidence type="ECO:0000313" key="3">
    <source>
        <dbReference type="EMBL" id="OVE46657.1"/>
    </source>
</evidence>
<dbReference type="PANTHER" id="PTHR21366:SF14">
    <property type="entry name" value="GLYOXALASE DOMAIN-CONTAINING PROTEIN 5"/>
    <property type="match status" value="1"/>
</dbReference>
<proteinExistence type="predicted"/>
<dbReference type="Pfam" id="PF00903">
    <property type="entry name" value="Glyoxalase"/>
    <property type="match status" value="1"/>
</dbReference>
<dbReference type="InterPro" id="IPR037523">
    <property type="entry name" value="VOC_core"/>
</dbReference>
<reference evidence="3 4" key="1">
    <citation type="submission" date="2017-05" db="EMBL/GenBank/DDBJ databases">
        <title>Chromobacterium violaceum GHPS1 isolated from Hydrocarbon polluted soil in French Guiana display an awesome secondary metabolite arsenal and a battery of drug and heavy-metal-resistance and detoxification of xenobiotics proteins.</title>
        <authorList>
            <person name="Belbahri L."/>
        </authorList>
    </citation>
    <scope>NUCLEOTIDE SEQUENCE [LARGE SCALE GENOMIC DNA]</scope>
    <source>
        <strain evidence="3 4">GHPS1</strain>
    </source>
</reference>
<dbReference type="InterPro" id="IPR004360">
    <property type="entry name" value="Glyas_Fos-R_dOase_dom"/>
</dbReference>
<dbReference type="InterPro" id="IPR029068">
    <property type="entry name" value="Glyas_Bleomycin-R_OHBP_Dase"/>
</dbReference>
<dbReference type="Proteomes" id="UP000196342">
    <property type="component" value="Unassembled WGS sequence"/>
</dbReference>
<evidence type="ECO:0000313" key="4">
    <source>
        <dbReference type="Proteomes" id="UP000196342"/>
    </source>
</evidence>
<dbReference type="AlphaFoldDB" id="A0A202B502"/>
<dbReference type="RefSeq" id="WP_045051549.1">
    <property type="nucleotide sequence ID" value="NZ_JAGKRF010000025.1"/>
</dbReference>
<dbReference type="Gene3D" id="3.10.180.10">
    <property type="entry name" value="2,3-Dihydroxybiphenyl 1,2-Dioxygenase, domain 1"/>
    <property type="match status" value="1"/>
</dbReference>
<sequence>MSPFRILGIDHIVLRVADPARSERFYLETLGCRVVKRQEKLGLVHLDAGSALIDLVSATEREAPGANVDHFCLRVEPFDEDAIRAHLAGLGIVVEPAKPRFGAEGAGPSIYLRDPDGNGIELKGPPTA</sequence>
<feature type="domain" description="VOC" evidence="2">
    <location>
        <begin position="8"/>
        <end position="125"/>
    </location>
</feature>
<keyword evidence="4" id="KW-1185">Reference proteome</keyword>
<dbReference type="PROSITE" id="PS51819">
    <property type="entry name" value="VOC"/>
    <property type="match status" value="1"/>
</dbReference>
<evidence type="ECO:0000256" key="1">
    <source>
        <dbReference type="SAM" id="MobiDB-lite"/>
    </source>
</evidence>
<feature type="region of interest" description="Disordered" evidence="1">
    <location>
        <begin position="104"/>
        <end position="128"/>
    </location>
</feature>
<protein>
    <submittedName>
        <fullName evidence="3">VOC family virulence protein</fullName>
    </submittedName>
</protein>
<dbReference type="EMBL" id="NHOO01000016">
    <property type="protein sequence ID" value="OVE46657.1"/>
    <property type="molecule type" value="Genomic_DNA"/>
</dbReference>
<dbReference type="SUPFAM" id="SSF54593">
    <property type="entry name" value="Glyoxalase/Bleomycin resistance protein/Dihydroxybiphenyl dioxygenase"/>
    <property type="match status" value="1"/>
</dbReference>
<name>A0A202B502_CHRVL</name>
<organism evidence="3 4">
    <name type="scientific">Chromobacterium violaceum</name>
    <dbReference type="NCBI Taxonomy" id="536"/>
    <lineage>
        <taxon>Bacteria</taxon>
        <taxon>Pseudomonadati</taxon>
        <taxon>Pseudomonadota</taxon>
        <taxon>Betaproteobacteria</taxon>
        <taxon>Neisseriales</taxon>
        <taxon>Chromobacteriaceae</taxon>
        <taxon>Chromobacterium</taxon>
    </lineage>
</organism>
<gene>
    <name evidence="3" type="ORF">CBW21_17315</name>
</gene>
<accession>A0A202B502</accession>
<evidence type="ECO:0000259" key="2">
    <source>
        <dbReference type="PROSITE" id="PS51819"/>
    </source>
</evidence>
<comment type="caution">
    <text evidence="3">The sequence shown here is derived from an EMBL/GenBank/DDBJ whole genome shotgun (WGS) entry which is preliminary data.</text>
</comment>
<dbReference type="InterPro" id="IPR050383">
    <property type="entry name" value="GlyoxalaseI/FosfomycinResist"/>
</dbReference>